<feature type="compositionally biased region" description="Polar residues" evidence="5">
    <location>
        <begin position="843"/>
        <end position="860"/>
    </location>
</feature>
<feature type="transmembrane region" description="Helical" evidence="6">
    <location>
        <begin position="639"/>
        <end position="659"/>
    </location>
</feature>
<feature type="transmembrane region" description="Helical" evidence="6">
    <location>
        <begin position="488"/>
        <end position="512"/>
    </location>
</feature>
<accession>A0A2P6NN64</accession>
<dbReference type="InterPro" id="IPR007632">
    <property type="entry name" value="Anoctamin"/>
</dbReference>
<keyword evidence="3 6" id="KW-1133">Transmembrane helix</keyword>
<feature type="compositionally biased region" description="Polar residues" evidence="5">
    <location>
        <begin position="932"/>
        <end position="951"/>
    </location>
</feature>
<feature type="transmembrane region" description="Helical" evidence="6">
    <location>
        <begin position="434"/>
        <end position="456"/>
    </location>
</feature>
<evidence type="ECO:0000256" key="5">
    <source>
        <dbReference type="SAM" id="MobiDB-lite"/>
    </source>
</evidence>
<feature type="domain" description="Anoctamin transmembrane" evidence="7">
    <location>
        <begin position="232"/>
        <end position="661"/>
    </location>
</feature>
<evidence type="ECO:0000313" key="9">
    <source>
        <dbReference type="Proteomes" id="UP000241769"/>
    </source>
</evidence>
<dbReference type="GO" id="GO:0005254">
    <property type="term" value="F:chloride channel activity"/>
    <property type="evidence" value="ECO:0007669"/>
    <property type="project" value="TreeGrafter"/>
</dbReference>
<keyword evidence="4 6" id="KW-0472">Membrane</keyword>
<dbReference type="EMBL" id="MDYQ01000045">
    <property type="protein sequence ID" value="PRP85410.1"/>
    <property type="molecule type" value="Genomic_DNA"/>
</dbReference>
<comment type="subcellular location">
    <subcellularLocation>
        <location evidence="1">Membrane</location>
        <topology evidence="1">Multi-pass membrane protein</topology>
    </subcellularLocation>
</comment>
<dbReference type="GO" id="GO:0016020">
    <property type="term" value="C:membrane"/>
    <property type="evidence" value="ECO:0007669"/>
    <property type="project" value="UniProtKB-SubCell"/>
</dbReference>
<evidence type="ECO:0000256" key="3">
    <source>
        <dbReference type="ARBA" id="ARBA00022989"/>
    </source>
</evidence>
<reference evidence="8 9" key="1">
    <citation type="journal article" date="2018" name="Genome Biol. Evol.">
        <title>Multiple Roots of Fruiting Body Formation in Amoebozoa.</title>
        <authorList>
            <person name="Hillmann F."/>
            <person name="Forbes G."/>
            <person name="Novohradska S."/>
            <person name="Ferling I."/>
            <person name="Riege K."/>
            <person name="Groth M."/>
            <person name="Westermann M."/>
            <person name="Marz M."/>
            <person name="Spaller T."/>
            <person name="Winckler T."/>
            <person name="Schaap P."/>
            <person name="Glockner G."/>
        </authorList>
    </citation>
    <scope>NUCLEOTIDE SEQUENCE [LARGE SCALE GENOMIC DNA]</scope>
    <source>
        <strain evidence="8 9">Jena</strain>
    </source>
</reference>
<dbReference type="AlphaFoldDB" id="A0A2P6NN64"/>
<dbReference type="Pfam" id="PF04547">
    <property type="entry name" value="Anoctamin"/>
    <property type="match status" value="1"/>
</dbReference>
<keyword evidence="9" id="KW-1185">Reference proteome</keyword>
<name>A0A2P6NN64_9EUKA</name>
<gene>
    <name evidence="8" type="ORF">PROFUN_06956</name>
</gene>
<feature type="region of interest" description="Disordered" evidence="5">
    <location>
        <begin position="892"/>
        <end position="951"/>
    </location>
</feature>
<feature type="transmembrane region" description="Helical" evidence="6">
    <location>
        <begin position="393"/>
        <end position="413"/>
    </location>
</feature>
<evidence type="ECO:0000256" key="2">
    <source>
        <dbReference type="ARBA" id="ARBA00022692"/>
    </source>
</evidence>
<feature type="transmembrane region" description="Helical" evidence="6">
    <location>
        <begin position="354"/>
        <end position="381"/>
    </location>
</feature>
<feature type="compositionally biased region" description="Polar residues" evidence="5">
    <location>
        <begin position="814"/>
        <end position="828"/>
    </location>
</feature>
<evidence type="ECO:0000256" key="6">
    <source>
        <dbReference type="SAM" id="Phobius"/>
    </source>
</evidence>
<dbReference type="PANTHER" id="PTHR12308">
    <property type="entry name" value="ANOCTAMIN"/>
    <property type="match status" value="1"/>
</dbReference>
<dbReference type="InParanoid" id="A0A2P6NN64"/>
<feature type="region of interest" description="Disordered" evidence="5">
    <location>
        <begin position="782"/>
        <end position="860"/>
    </location>
</feature>
<dbReference type="PANTHER" id="PTHR12308:SF73">
    <property type="entry name" value="ANOCTAMIN"/>
    <property type="match status" value="1"/>
</dbReference>
<dbReference type="FunCoup" id="A0A2P6NN64">
    <property type="interactions" value="176"/>
</dbReference>
<evidence type="ECO:0000313" key="8">
    <source>
        <dbReference type="EMBL" id="PRP85410.1"/>
    </source>
</evidence>
<dbReference type="InterPro" id="IPR049452">
    <property type="entry name" value="Anoctamin_TM"/>
</dbReference>
<evidence type="ECO:0000256" key="4">
    <source>
        <dbReference type="ARBA" id="ARBA00023136"/>
    </source>
</evidence>
<dbReference type="OrthoDB" id="18915at2759"/>
<feature type="transmembrane region" description="Helical" evidence="6">
    <location>
        <begin position="278"/>
        <end position="295"/>
    </location>
</feature>
<feature type="transmembrane region" description="Helical" evidence="6">
    <location>
        <begin position="604"/>
        <end position="627"/>
    </location>
</feature>
<organism evidence="8 9">
    <name type="scientific">Planoprotostelium fungivorum</name>
    <dbReference type="NCBI Taxonomy" id="1890364"/>
    <lineage>
        <taxon>Eukaryota</taxon>
        <taxon>Amoebozoa</taxon>
        <taxon>Evosea</taxon>
        <taxon>Variosea</taxon>
        <taxon>Cavosteliida</taxon>
        <taxon>Cavosteliaceae</taxon>
        <taxon>Planoprotostelium</taxon>
    </lineage>
</organism>
<comment type="caution">
    <text evidence="8">The sequence shown here is derived from an EMBL/GenBank/DDBJ whole genome shotgun (WGS) entry which is preliminary data.</text>
</comment>
<protein>
    <recommendedName>
        <fullName evidence="7">Anoctamin transmembrane domain-containing protein</fullName>
    </recommendedName>
</protein>
<sequence>MVAEPHTGFAQFLSTGLNNGSISLMKVERGLAPHIEPVAYPPDDFDYEYVIVFPERKRDAKEPEQDIDYARRVKRNEIIYRFARAGLRTILVSPLGGGEVLYLLVGAPDMLIETMAQVMKLEIPVKHQYGGGYEAYDRHQKKFFIPSREEFTASVEEEPPTKVMFSSLLRQRIIYNVMTSKDYSGAAAVDLDEQLTEHFIVKYFAKHNKVARDYLVEKWAKALFSGQPIARIRYYFGESVALFFAYLGYSTTFLLIAAVVGLPLFVVSRIINSQIPNIAYSLFLTIWATVFLSCWQRKTAALNHEWNMTNYSAREITRPAYHGQSKAGIEIDDVWIDIPGGALVNRYFSWKNRLFRLILSLVPVTFMISLVIGITIGVIVFRVWLLQTSIGTFGVYLGSAANAITILVFNYLYNWFAVKLTNWENHRTQNSYDNWLIIKMFLFQFVNSYAALYYTAFFKNGRMLFTDALEDRCQSDSLGLGCLEELTIQLGTIFVVNTLSNQFTLVLLPWIFQKIKNMGLLGNRIIPILPSYEDEARMARFNGNISKYMQVVIQYGYIVLFAAAFPPAPLIAIINNYWNIRIYTVQMLTLYNRPDYRGAKNIGVWYWIMELLSFSGVVTNCALIGYTNTYVKALLQSPLYVLISIVALEHLLIMVKLVLRVSHKSKWSIHKWQLIIPPVPLEVRKDIIKQEFIGKELRMRRNEDKEKKGKVPQNRKLQYRGSVVQQTTLPGHNQWIDEITEIVRQDQQPLRVEIHGETVEQNSAPERADSFLQLPTEAYGHPRMAAASSEHRSVPLDEPTESRPPASTHPNDRPSANQQSTAHQQNLLMHSGMNRPPHDRPSMMQSSNDRPSQPSTRPQVVHQLSNQNLTMMSAHPAEGPRSIMSNYRGPTERPQVRVIPQAPPPPPPIYTYGTAPRQAPNGHPNAVVQQGPPMNSYLTVQRHNGQQDFRR</sequence>
<dbReference type="Proteomes" id="UP000241769">
    <property type="component" value="Unassembled WGS sequence"/>
</dbReference>
<feature type="transmembrane region" description="Helical" evidence="6">
    <location>
        <begin position="240"/>
        <end position="266"/>
    </location>
</feature>
<proteinExistence type="predicted"/>
<evidence type="ECO:0000259" key="7">
    <source>
        <dbReference type="Pfam" id="PF04547"/>
    </source>
</evidence>
<evidence type="ECO:0000256" key="1">
    <source>
        <dbReference type="ARBA" id="ARBA00004141"/>
    </source>
</evidence>
<keyword evidence="2 6" id="KW-0812">Transmembrane</keyword>
<feature type="transmembrane region" description="Helical" evidence="6">
    <location>
        <begin position="555"/>
        <end position="578"/>
    </location>
</feature>